<dbReference type="EC" id="1.2.1.16" evidence="11"/>
<dbReference type="KEGG" id="rsx:RhiXN_04169"/>
<evidence type="ECO:0000256" key="3">
    <source>
        <dbReference type="ARBA" id="ARBA00009986"/>
    </source>
</evidence>
<sequence>MTSRASSPPLEYTPLEELYAFLETNPELEPILSEIQALESIYLPENIRVWPISLSHPSSAYAKTRFEVVSSLQAPHEDVSLNILVTLLPSYPTSSAPQLQLLSRYIGAFGVDPELSGSVLRTYFSSLTGGACNNWYQERLSEKTAGQLQREIEKESHTHETAPRAEEPLVKELPAPVELPVGVEFTVAEPIIDRKSVFIGRACRITHPNQVPAILAYLMTDKRITRAAHPIINAWRCTVDGILHQDNDDDGESAAGRGIAHLLQIMEVDHVLVVVTRFFGGSISFKESCYSPFPLSSSLPPFEPSIACKDGLEYNKLLCRERSESVKYQAFIAGQWVDAKDGGKIKVTNPATGEVLGTVPELGLEDTKKAIEVADEAFKTWSKTTAKERHDILQKMYRLMLDNADDLGLIITLENGKTLAEGKGENAYSASFVEWFAGEAVRTYGEVIPSPMLNLRNVVVKQPVARGAAILTPWNFPSAMIGRKLAPALAAGCTVVIKPPAETPFSALALAEIARRAGVPDGVINVVTTDKNIKEVGQELCESKIIKKVTFTGSTPVAKILSKQASSTLKKVSWEAGGNAPFIVFDDADIEKAVDGAIACKFRGSGQTCVCANRIYVQSSVYADFAARLAEKVDAFKLGNGIDPATTHGPLIHSRAIEKVEAHVNDAVSRGASVLVGGKRAESLGPNFFEPTVLADVPPDAALTDEETFGPVAALIKFETEDEVIRLANNSDVGLAGYFFSRDVGRVWRVAEALEVGMVGTNTGLISQAQVPFGGIKESGLGREGGPHGIDEYMNTKLIVFGGL</sequence>
<keyword evidence="4" id="KW-0963">Cytoplasm</keyword>
<evidence type="ECO:0000256" key="6">
    <source>
        <dbReference type="ARBA" id="ARBA00022845"/>
    </source>
</evidence>
<dbReference type="InterPro" id="IPR020568">
    <property type="entry name" value="Ribosomal_Su5_D2-typ_SF"/>
</dbReference>
<dbReference type="Gene3D" id="3.30.230.30">
    <property type="entry name" value="Impact, N-terminal domain"/>
    <property type="match status" value="1"/>
</dbReference>
<feature type="domain" description="RWD" evidence="14">
    <location>
        <begin position="32"/>
        <end position="142"/>
    </location>
</feature>
<feature type="domain" description="Impact N-terminal" evidence="13">
    <location>
        <begin position="194"/>
        <end position="281"/>
    </location>
</feature>
<dbReference type="GO" id="GO:0009450">
    <property type="term" value="P:gamma-aminobutyric acid catabolic process"/>
    <property type="evidence" value="ECO:0007669"/>
    <property type="project" value="UniProtKB-UniPathway"/>
</dbReference>
<dbReference type="SUPFAM" id="SSF54495">
    <property type="entry name" value="UBC-like"/>
    <property type="match status" value="1"/>
</dbReference>
<dbReference type="PANTHER" id="PTHR43353:SF5">
    <property type="entry name" value="SUCCINATE-SEMIALDEHYDE DEHYDROGENASE, MITOCHONDRIAL"/>
    <property type="match status" value="1"/>
</dbReference>
<comment type="subcellular location">
    <subcellularLocation>
        <location evidence="1">Cytoplasm</location>
    </subcellularLocation>
</comment>
<evidence type="ECO:0000256" key="5">
    <source>
        <dbReference type="ARBA" id="ARBA00022491"/>
    </source>
</evidence>
<dbReference type="AlphaFoldDB" id="A0A8H8STK9"/>
<dbReference type="RefSeq" id="XP_043176405.1">
    <property type="nucleotide sequence ID" value="XM_043323986.1"/>
</dbReference>
<dbReference type="Pfam" id="PF00171">
    <property type="entry name" value="Aldedh"/>
    <property type="match status" value="1"/>
</dbReference>
<evidence type="ECO:0000256" key="11">
    <source>
        <dbReference type="ARBA" id="ARBA00067047"/>
    </source>
</evidence>
<dbReference type="InterPro" id="IPR036956">
    <property type="entry name" value="Impact_N_sf"/>
</dbReference>
<feature type="domain" description="Aldehyde dehydrogenase" evidence="12">
    <location>
        <begin position="336"/>
        <end position="798"/>
    </location>
</feature>
<evidence type="ECO:0000256" key="10">
    <source>
        <dbReference type="ARBA" id="ARBA00052698"/>
    </source>
</evidence>
<dbReference type="Proteomes" id="UP000650533">
    <property type="component" value="Chromosome 1"/>
</dbReference>
<dbReference type="EMBL" id="CP059658">
    <property type="protein sequence ID" value="QRW16168.1"/>
    <property type="molecule type" value="Genomic_DNA"/>
</dbReference>
<dbReference type="GO" id="GO:0004777">
    <property type="term" value="F:succinate-semialdehyde dehydrogenase (NAD+) activity"/>
    <property type="evidence" value="ECO:0007669"/>
    <property type="project" value="TreeGrafter"/>
</dbReference>
<keyword evidence="8" id="KW-0346">Stress response</keyword>
<protein>
    <recommendedName>
        <fullName evidence="11">succinate-semialdehyde dehydrogenase [NAD(P)(+)]</fullName>
        <ecNumber evidence="11">1.2.1.16</ecNumber>
    </recommendedName>
</protein>
<dbReference type="FunFam" id="3.40.605.10:FF:000005">
    <property type="entry name" value="Succinate-semialdehyde dehydrogenase I"/>
    <property type="match status" value="1"/>
</dbReference>
<dbReference type="GO" id="GO:0006417">
    <property type="term" value="P:regulation of translation"/>
    <property type="evidence" value="ECO:0007669"/>
    <property type="project" value="UniProtKB-KW"/>
</dbReference>
<dbReference type="UniPathway" id="UPA00733"/>
<dbReference type="FunFam" id="3.40.309.10:FF:000004">
    <property type="entry name" value="Succinate-semialdehyde dehydrogenase I"/>
    <property type="match status" value="1"/>
</dbReference>
<dbReference type="SUPFAM" id="SSF53720">
    <property type="entry name" value="ALDH-like"/>
    <property type="match status" value="1"/>
</dbReference>
<dbReference type="Pfam" id="PF01205">
    <property type="entry name" value="Impact_N"/>
    <property type="match status" value="1"/>
</dbReference>
<dbReference type="InterPro" id="IPR050740">
    <property type="entry name" value="Aldehyde_DH_Superfamily"/>
</dbReference>
<dbReference type="SUPFAM" id="SSF54211">
    <property type="entry name" value="Ribosomal protein S5 domain 2-like"/>
    <property type="match status" value="1"/>
</dbReference>
<evidence type="ECO:0000256" key="4">
    <source>
        <dbReference type="ARBA" id="ARBA00022490"/>
    </source>
</evidence>
<dbReference type="InterPro" id="IPR016162">
    <property type="entry name" value="Ald_DH_N"/>
</dbReference>
<evidence type="ECO:0000256" key="1">
    <source>
        <dbReference type="ARBA" id="ARBA00004496"/>
    </source>
</evidence>
<evidence type="ECO:0000256" key="9">
    <source>
        <dbReference type="ARBA" id="ARBA00050387"/>
    </source>
</evidence>
<comment type="pathway">
    <text evidence="2">Amino-acid degradation; 4-aminobutanoate degradation.</text>
</comment>
<evidence type="ECO:0000256" key="2">
    <source>
        <dbReference type="ARBA" id="ARBA00005176"/>
    </source>
</evidence>
<dbReference type="InterPro" id="IPR016135">
    <property type="entry name" value="UBQ-conjugating_enzyme/RWD"/>
</dbReference>
<evidence type="ECO:0000256" key="7">
    <source>
        <dbReference type="ARBA" id="ARBA00023002"/>
    </source>
</evidence>
<reference evidence="15" key="1">
    <citation type="submission" date="2020-05" db="EMBL/GenBank/DDBJ databases">
        <title>Evolutionary and genomic comparisons of hybrid uninucleate and nonhybrid Rhizoctonia fungi.</title>
        <authorList>
            <person name="Li C."/>
            <person name="Chen X."/>
        </authorList>
    </citation>
    <scope>NUCLEOTIDE SEQUENCE</scope>
    <source>
        <strain evidence="15">AG-1 IA</strain>
    </source>
</reference>
<dbReference type="InterPro" id="IPR006575">
    <property type="entry name" value="RWD_dom"/>
</dbReference>
<dbReference type="InterPro" id="IPR010102">
    <property type="entry name" value="Succ_semiAld_DH"/>
</dbReference>
<organism evidence="15 16">
    <name type="scientific">Rhizoctonia solani</name>
    <dbReference type="NCBI Taxonomy" id="456999"/>
    <lineage>
        <taxon>Eukaryota</taxon>
        <taxon>Fungi</taxon>
        <taxon>Dikarya</taxon>
        <taxon>Basidiomycota</taxon>
        <taxon>Agaricomycotina</taxon>
        <taxon>Agaricomycetes</taxon>
        <taxon>Cantharellales</taxon>
        <taxon>Ceratobasidiaceae</taxon>
        <taxon>Rhizoctonia</taxon>
    </lineage>
</organism>
<evidence type="ECO:0000313" key="15">
    <source>
        <dbReference type="EMBL" id="QRW16168.1"/>
    </source>
</evidence>
<proteinExistence type="inferred from homology"/>
<evidence type="ECO:0000259" key="13">
    <source>
        <dbReference type="Pfam" id="PF01205"/>
    </source>
</evidence>
<dbReference type="InterPro" id="IPR016161">
    <property type="entry name" value="Ald_DH/histidinol_DH"/>
</dbReference>
<evidence type="ECO:0000259" key="14">
    <source>
        <dbReference type="Pfam" id="PF05773"/>
    </source>
</evidence>
<name>A0A8H8STK9_9AGAM</name>
<dbReference type="InterPro" id="IPR015590">
    <property type="entry name" value="Aldehyde_DH_dom"/>
</dbReference>
<dbReference type="Gene3D" id="3.40.309.10">
    <property type="entry name" value="Aldehyde Dehydrogenase, Chain A, domain 2"/>
    <property type="match status" value="1"/>
</dbReference>
<dbReference type="CDD" id="cd07103">
    <property type="entry name" value="ALDH_F5_SSADH_GabD"/>
    <property type="match status" value="1"/>
</dbReference>
<keyword evidence="6" id="KW-0810">Translation regulation</keyword>
<comment type="catalytic activity">
    <reaction evidence="10">
        <text>succinate semialdehyde + NAD(+) + H2O = succinate + NADH + 2 H(+)</text>
        <dbReference type="Rhea" id="RHEA:13217"/>
        <dbReference type="ChEBI" id="CHEBI:15377"/>
        <dbReference type="ChEBI" id="CHEBI:15378"/>
        <dbReference type="ChEBI" id="CHEBI:30031"/>
        <dbReference type="ChEBI" id="CHEBI:57540"/>
        <dbReference type="ChEBI" id="CHEBI:57706"/>
        <dbReference type="ChEBI" id="CHEBI:57945"/>
        <dbReference type="EC" id="1.2.1.16"/>
    </reaction>
</comment>
<dbReference type="GeneID" id="67026449"/>
<evidence type="ECO:0000256" key="8">
    <source>
        <dbReference type="ARBA" id="ARBA00023016"/>
    </source>
</evidence>
<comment type="catalytic activity">
    <reaction evidence="9">
        <text>succinate semialdehyde + NADP(+) + H2O = succinate + NADPH + 2 H(+)</text>
        <dbReference type="Rhea" id="RHEA:13213"/>
        <dbReference type="ChEBI" id="CHEBI:15377"/>
        <dbReference type="ChEBI" id="CHEBI:15378"/>
        <dbReference type="ChEBI" id="CHEBI:30031"/>
        <dbReference type="ChEBI" id="CHEBI:57706"/>
        <dbReference type="ChEBI" id="CHEBI:57783"/>
        <dbReference type="ChEBI" id="CHEBI:58349"/>
        <dbReference type="EC" id="1.2.1.16"/>
    </reaction>
</comment>
<keyword evidence="7" id="KW-0560">Oxidoreductase</keyword>
<dbReference type="Gene3D" id="3.40.605.10">
    <property type="entry name" value="Aldehyde Dehydrogenase, Chain A, domain 1"/>
    <property type="match status" value="1"/>
</dbReference>
<evidence type="ECO:0000259" key="12">
    <source>
        <dbReference type="Pfam" id="PF00171"/>
    </source>
</evidence>
<evidence type="ECO:0000313" key="16">
    <source>
        <dbReference type="Proteomes" id="UP000650533"/>
    </source>
</evidence>
<accession>A0A8H8STK9</accession>
<dbReference type="InterPro" id="IPR016163">
    <property type="entry name" value="Ald_DH_C"/>
</dbReference>
<keyword evidence="5" id="KW-0678">Repressor</keyword>
<dbReference type="Pfam" id="PF05773">
    <property type="entry name" value="RWD"/>
    <property type="match status" value="1"/>
</dbReference>
<dbReference type="NCBIfam" id="TIGR01780">
    <property type="entry name" value="SSADH"/>
    <property type="match status" value="1"/>
</dbReference>
<dbReference type="GO" id="GO:0005737">
    <property type="term" value="C:cytoplasm"/>
    <property type="evidence" value="ECO:0007669"/>
    <property type="project" value="UniProtKB-SubCell"/>
</dbReference>
<gene>
    <name evidence="15" type="ORF">RhiXN_04169</name>
</gene>
<dbReference type="InterPro" id="IPR001498">
    <property type="entry name" value="Impact_N"/>
</dbReference>
<dbReference type="PANTHER" id="PTHR43353">
    <property type="entry name" value="SUCCINATE-SEMIALDEHYDE DEHYDROGENASE, MITOCHONDRIAL"/>
    <property type="match status" value="1"/>
</dbReference>
<comment type="similarity">
    <text evidence="3">Belongs to the aldehyde dehydrogenase family.</text>
</comment>